<organism evidence="1 2">
    <name type="scientific">Flavobacterium caeni</name>
    <dbReference type="NCBI Taxonomy" id="490189"/>
    <lineage>
        <taxon>Bacteria</taxon>
        <taxon>Pseudomonadati</taxon>
        <taxon>Bacteroidota</taxon>
        <taxon>Flavobacteriia</taxon>
        <taxon>Flavobacteriales</taxon>
        <taxon>Flavobacteriaceae</taxon>
        <taxon>Flavobacterium</taxon>
    </lineage>
</organism>
<proteinExistence type="predicted"/>
<dbReference type="InterPro" id="IPR029062">
    <property type="entry name" value="Class_I_gatase-like"/>
</dbReference>
<accession>A0A1G5D4V3</accession>
<protein>
    <recommendedName>
        <fullName evidence="3">DUF2194 domain-containing protein</fullName>
    </recommendedName>
</protein>
<dbReference type="EMBL" id="FMVF01000003">
    <property type="protein sequence ID" value="SCY09705.1"/>
    <property type="molecule type" value="Genomic_DNA"/>
</dbReference>
<dbReference type="GO" id="GO:0005975">
    <property type="term" value="P:carbohydrate metabolic process"/>
    <property type="evidence" value="ECO:0007669"/>
    <property type="project" value="InterPro"/>
</dbReference>
<evidence type="ECO:0008006" key="3">
    <source>
        <dbReference type="Google" id="ProtNLM"/>
    </source>
</evidence>
<dbReference type="InterPro" id="IPR018695">
    <property type="entry name" value="DUF2194"/>
</dbReference>
<sequence>MALLVLFAFGLSGCEGLDDWSDLQESAADLFDSDSEAKSEGEFIRYGEVPMSAQPLVEYLVDPTMNQSKFYGANIQKSCDYTKIPFRSVNIQSFAAPAATTRVVALLDTKKLSDAAISNLMDFVAKGGTLFIPFASEDHRMAFLYGFRPEAEFDTDTKSKGYRYTTPMLPTIKNLTNYETVPFYGFAQQNFSDKVKVLATAYNNPKYPAVVENPIGKGRVILYNTSVYASKQDRGFIFAGVLKGLDGIPYPIANASTVFLDDFPSPLYNIMAEPIASEMNLNMSDFVTKVWWPDMIKLGKEFNIKYAAMIAFDYKNKTSPPFVFDQWNSTKIKTKNKVEPISDWIMRDVVKNGHELAFHGYNHVSLTTKEWKNQEFIGLAFQSVQKKWEAGNFGPLPVTYVPPSNIIDKHGVDRLQQGMPSIKYMCSLYLGELHEGGAREFDYDPFNKELFDYPRISSGFYMNNEEKYILHSEYLLTGIWNHFVHPDDVFQIPATANATAGHFDLRNRLSYGWHNTKGKDKAMLPEFRKYLKEMTTTFPQLRFVKGGEGGKLTIRWRASRYKHKAQNGLYTVVEQNPEDEKQYWFMYGSPANAGRIDAQLKGQNVLFSKTIFMDGYLYSVYSNKQRLTSIDVMYKSPQQKVQLQNLLTAVRADFAQYKELVKKFNTGAMWVDNSEKELKAELAALKKRMLSEPKIDSVAWNKYAKYLSWEDRGEEVWKMLDEHVIKYPTAENVMYSKELDRVIGYPNDITKEKWMRAQMLVTPNDKDLLNSYVANFYTDENQENIRKALKQLLSIDTSQTNYKNYIAHLLQYDPPAALQELSDKKATDEFGNEMATSITWLFADNNDFAKAYEWSKFSTEVDFVTKMNWLIELKDWKTLEREYASYIAEHPEDYKAKALMASVYHEQGRFKEAWVLANSLPESPEKEELRKTLNIDVVYEKPEMQEDLIANHHELFYPNVLKQLAKENRLARGNYVDLDSYYETNQDDPSIFKNRVSYNFYDKKSNIHSIGLTYSQYYKLEARQYSKYNEDNSLKGIEYKFQNAIDPDVEGKIQYWGRARFELDDHAKGYYEAGLGANRFKNKMFSSAEFQIMPVETAAGMNQGIYNARMSLHHDMFFFKRINASLSVEGNYYTDGLLKTDTITVEPPVSEERPHDPEARRTQYEIISPTQYTVSEYDDAMEVAATLRLAWDNGEEKKSKFVPFLEGQYSVGSRDQSTGIPYWMIDNRMYGGGGLGWSYGLGDFRSKVEAAHFFDDYSGNFQRYNGTIQYQLFDFTAIMLNFEFFAQDKYYSNTVQLGIKYNLKKKVKKKK</sequence>
<dbReference type="STRING" id="490189.SAMN02927903_00748"/>
<dbReference type="Gene3D" id="3.20.20.370">
    <property type="entry name" value="Glycoside hydrolase/deacetylase"/>
    <property type="match status" value="1"/>
</dbReference>
<name>A0A1G5D4V3_9FLAO</name>
<keyword evidence="2" id="KW-1185">Reference proteome</keyword>
<dbReference type="InterPro" id="IPR011330">
    <property type="entry name" value="Glyco_hydro/deAcase_b/a-brl"/>
</dbReference>
<dbReference type="Gene3D" id="3.40.50.880">
    <property type="match status" value="1"/>
</dbReference>
<evidence type="ECO:0000313" key="2">
    <source>
        <dbReference type="Proteomes" id="UP000199354"/>
    </source>
</evidence>
<reference evidence="1 2" key="1">
    <citation type="submission" date="2016-10" db="EMBL/GenBank/DDBJ databases">
        <authorList>
            <person name="de Groot N.N."/>
        </authorList>
    </citation>
    <scope>NUCLEOTIDE SEQUENCE [LARGE SCALE GENOMIC DNA]</scope>
    <source>
        <strain evidence="1 2">CGMCC 1.7031</strain>
    </source>
</reference>
<dbReference type="Proteomes" id="UP000199354">
    <property type="component" value="Unassembled WGS sequence"/>
</dbReference>
<evidence type="ECO:0000313" key="1">
    <source>
        <dbReference type="EMBL" id="SCY09705.1"/>
    </source>
</evidence>
<dbReference type="Pfam" id="PF09960">
    <property type="entry name" value="DUF2194"/>
    <property type="match status" value="1"/>
</dbReference>
<dbReference type="SUPFAM" id="SSF52317">
    <property type="entry name" value="Class I glutamine amidotransferase-like"/>
    <property type="match status" value="1"/>
</dbReference>
<dbReference type="SUPFAM" id="SSF88713">
    <property type="entry name" value="Glycoside hydrolase/deacetylase"/>
    <property type="match status" value="1"/>
</dbReference>
<gene>
    <name evidence="1" type="ORF">SAMN02927903_00748</name>
</gene>